<dbReference type="AlphaFoldDB" id="L0DGZ3"/>
<organism evidence="2 3">
    <name type="scientific">Singulisphaera acidiphila (strain ATCC BAA-1392 / DSM 18658 / VKM B-2454 / MOB10)</name>
    <dbReference type="NCBI Taxonomy" id="886293"/>
    <lineage>
        <taxon>Bacteria</taxon>
        <taxon>Pseudomonadati</taxon>
        <taxon>Planctomycetota</taxon>
        <taxon>Planctomycetia</taxon>
        <taxon>Isosphaerales</taxon>
        <taxon>Isosphaeraceae</taxon>
        <taxon>Singulisphaera</taxon>
    </lineage>
</organism>
<evidence type="ECO:0000313" key="2">
    <source>
        <dbReference type="EMBL" id="AGA28088.1"/>
    </source>
</evidence>
<dbReference type="HOGENOM" id="CLU_2737857_0_0_0"/>
<evidence type="ECO:0008006" key="4">
    <source>
        <dbReference type="Google" id="ProtNLM"/>
    </source>
</evidence>
<proteinExistence type="predicted"/>
<dbReference type="EMBL" id="CP003364">
    <property type="protein sequence ID" value="AGA28088.1"/>
    <property type="molecule type" value="Genomic_DNA"/>
</dbReference>
<name>L0DGZ3_SINAD</name>
<protein>
    <recommendedName>
        <fullName evidence="4">Lipoprotein</fullName>
    </recommendedName>
</protein>
<dbReference type="Proteomes" id="UP000010798">
    <property type="component" value="Chromosome"/>
</dbReference>
<accession>L0DGZ3</accession>
<dbReference type="KEGG" id="saci:Sinac_3858"/>
<feature type="compositionally biased region" description="Polar residues" evidence="1">
    <location>
        <begin position="42"/>
        <end position="52"/>
    </location>
</feature>
<reference evidence="2 3" key="1">
    <citation type="submission" date="2012-02" db="EMBL/GenBank/DDBJ databases">
        <title>Complete sequence of chromosome of Singulisphaera acidiphila DSM 18658.</title>
        <authorList>
            <consortium name="US DOE Joint Genome Institute (JGI-PGF)"/>
            <person name="Lucas S."/>
            <person name="Copeland A."/>
            <person name="Lapidus A."/>
            <person name="Glavina del Rio T."/>
            <person name="Dalin E."/>
            <person name="Tice H."/>
            <person name="Bruce D."/>
            <person name="Goodwin L."/>
            <person name="Pitluck S."/>
            <person name="Peters L."/>
            <person name="Ovchinnikova G."/>
            <person name="Chertkov O."/>
            <person name="Kyrpides N."/>
            <person name="Mavromatis K."/>
            <person name="Ivanova N."/>
            <person name="Brettin T."/>
            <person name="Detter J.C."/>
            <person name="Han C."/>
            <person name="Larimer F."/>
            <person name="Land M."/>
            <person name="Hauser L."/>
            <person name="Markowitz V."/>
            <person name="Cheng J.-F."/>
            <person name="Hugenholtz P."/>
            <person name="Woyke T."/>
            <person name="Wu D."/>
            <person name="Tindall B."/>
            <person name="Pomrenke H."/>
            <person name="Brambilla E."/>
            <person name="Klenk H.-P."/>
            <person name="Eisen J.A."/>
        </authorList>
    </citation>
    <scope>NUCLEOTIDE SEQUENCE [LARGE SCALE GENOMIC DNA]</scope>
    <source>
        <strain evidence="3">ATCC BAA-1392 / DSM 18658 / VKM B-2454 / MOB10</strain>
    </source>
</reference>
<evidence type="ECO:0000256" key="1">
    <source>
        <dbReference type="SAM" id="MobiDB-lite"/>
    </source>
</evidence>
<evidence type="ECO:0000313" key="3">
    <source>
        <dbReference type="Proteomes" id="UP000010798"/>
    </source>
</evidence>
<sequence length="71" mass="7230">MQRHPSTLRTIVVAVPFTLAIAGCQPAEVGTIAAPAIDRSLGPTSNPNQPDGGSTIPAADQVGRGKPSLKK</sequence>
<feature type="region of interest" description="Disordered" evidence="1">
    <location>
        <begin position="37"/>
        <end position="71"/>
    </location>
</feature>
<dbReference type="RefSeq" id="WP_015247223.1">
    <property type="nucleotide sequence ID" value="NC_019892.1"/>
</dbReference>
<dbReference type="PROSITE" id="PS51257">
    <property type="entry name" value="PROKAR_LIPOPROTEIN"/>
    <property type="match status" value="1"/>
</dbReference>
<keyword evidence="3" id="KW-1185">Reference proteome</keyword>
<gene>
    <name evidence="2" type="ordered locus">Sinac_3858</name>
</gene>